<dbReference type="AlphaFoldDB" id="J3NEH4"/>
<accession>J3NEH4</accession>
<evidence type="ECO:0000256" key="4">
    <source>
        <dbReference type="ARBA" id="ARBA00022692"/>
    </source>
</evidence>
<protein>
    <recommendedName>
        <fullName evidence="13">Polyamine transporter</fullName>
    </recommendedName>
</protein>
<dbReference type="InterPro" id="IPR044566">
    <property type="entry name" value="RMV1-like"/>
</dbReference>
<keyword evidence="6 10" id="KW-1133">Transmembrane helix</keyword>
<proteinExistence type="inferred from homology"/>
<feature type="transmembrane region" description="Helical" evidence="10">
    <location>
        <begin position="217"/>
        <end position="235"/>
    </location>
</feature>
<dbReference type="GO" id="GO:0015293">
    <property type="term" value="F:symporter activity"/>
    <property type="evidence" value="ECO:0007669"/>
    <property type="project" value="UniProtKB-KW"/>
</dbReference>
<dbReference type="GO" id="GO:0005886">
    <property type="term" value="C:plasma membrane"/>
    <property type="evidence" value="ECO:0007669"/>
    <property type="project" value="UniProtKB-SubCell"/>
</dbReference>
<dbReference type="HOGENOM" id="CLU_472831_0_0_1"/>
<keyword evidence="12" id="KW-1185">Reference proteome</keyword>
<evidence type="ECO:0000256" key="1">
    <source>
        <dbReference type="ARBA" id="ARBA00004651"/>
    </source>
</evidence>
<evidence type="ECO:0000256" key="10">
    <source>
        <dbReference type="SAM" id="Phobius"/>
    </source>
</evidence>
<dbReference type="eggNOG" id="KOG1287">
    <property type="taxonomic scope" value="Eukaryota"/>
</dbReference>
<keyword evidence="2" id="KW-0813">Transport</keyword>
<evidence type="ECO:0000256" key="9">
    <source>
        <dbReference type="SAM" id="MobiDB-lite"/>
    </source>
</evidence>
<dbReference type="Gene3D" id="1.20.1740.10">
    <property type="entry name" value="Amino acid/polyamine transporter I"/>
    <property type="match status" value="2"/>
</dbReference>
<feature type="compositionally biased region" description="Acidic residues" evidence="9">
    <location>
        <begin position="57"/>
        <end position="66"/>
    </location>
</feature>
<feature type="compositionally biased region" description="Basic residues" evidence="9">
    <location>
        <begin position="25"/>
        <end position="52"/>
    </location>
</feature>
<reference evidence="11" key="1">
    <citation type="journal article" date="2013" name="Nat. Commun.">
        <title>Whole-genome sequencing of Oryza brachyantha reveals mechanisms underlying Oryza genome evolution.</title>
        <authorList>
            <person name="Chen J."/>
            <person name="Huang Q."/>
            <person name="Gao D."/>
            <person name="Wang J."/>
            <person name="Lang Y."/>
            <person name="Liu T."/>
            <person name="Li B."/>
            <person name="Bai Z."/>
            <person name="Luis Goicoechea J."/>
            <person name="Liang C."/>
            <person name="Chen C."/>
            <person name="Zhang W."/>
            <person name="Sun S."/>
            <person name="Liao Y."/>
            <person name="Zhang X."/>
            <person name="Yang L."/>
            <person name="Song C."/>
            <person name="Wang M."/>
            <person name="Shi J."/>
            <person name="Liu G."/>
            <person name="Liu J."/>
            <person name="Zhou H."/>
            <person name="Zhou W."/>
            <person name="Yu Q."/>
            <person name="An N."/>
            <person name="Chen Y."/>
            <person name="Cai Q."/>
            <person name="Wang B."/>
            <person name="Liu B."/>
            <person name="Min J."/>
            <person name="Huang Y."/>
            <person name="Wu H."/>
            <person name="Li Z."/>
            <person name="Zhang Y."/>
            <person name="Yin Y."/>
            <person name="Song W."/>
            <person name="Jiang J."/>
            <person name="Jackson S.A."/>
            <person name="Wing R.A."/>
            <person name="Wang J."/>
            <person name="Chen M."/>
        </authorList>
    </citation>
    <scope>NUCLEOTIDE SEQUENCE [LARGE SCALE GENOMIC DNA]</scope>
    <source>
        <strain evidence="11">cv. IRGC 101232</strain>
    </source>
</reference>
<feature type="transmembrane region" description="Helical" evidence="10">
    <location>
        <begin position="291"/>
        <end position="314"/>
    </location>
</feature>
<organism evidence="11">
    <name type="scientific">Oryza brachyantha</name>
    <name type="common">malo sina</name>
    <dbReference type="NCBI Taxonomy" id="4533"/>
    <lineage>
        <taxon>Eukaryota</taxon>
        <taxon>Viridiplantae</taxon>
        <taxon>Streptophyta</taxon>
        <taxon>Embryophyta</taxon>
        <taxon>Tracheophyta</taxon>
        <taxon>Spermatophyta</taxon>
        <taxon>Magnoliopsida</taxon>
        <taxon>Liliopsida</taxon>
        <taxon>Poales</taxon>
        <taxon>Poaceae</taxon>
        <taxon>BOP clade</taxon>
        <taxon>Oryzoideae</taxon>
        <taxon>Oryzeae</taxon>
        <taxon>Oryzinae</taxon>
        <taxon>Oryza</taxon>
    </lineage>
</organism>
<feature type="transmembrane region" description="Helical" evidence="10">
    <location>
        <begin position="468"/>
        <end position="491"/>
    </location>
</feature>
<keyword evidence="4 10" id="KW-0812">Transmembrane</keyword>
<reference evidence="11" key="2">
    <citation type="submission" date="2013-04" db="UniProtKB">
        <authorList>
            <consortium name="EnsemblPlants"/>
        </authorList>
    </citation>
    <scope>IDENTIFICATION</scope>
</reference>
<dbReference type="STRING" id="4533.J3NEH4"/>
<evidence type="ECO:0000256" key="2">
    <source>
        <dbReference type="ARBA" id="ARBA00022448"/>
    </source>
</evidence>
<evidence type="ECO:0008006" key="13">
    <source>
        <dbReference type="Google" id="ProtNLM"/>
    </source>
</evidence>
<name>J3NEH4_ORYBR</name>
<dbReference type="EnsemblPlants" id="OB12G23820.1">
    <property type="protein sequence ID" value="OB12G23820.1"/>
    <property type="gene ID" value="OB12G23820"/>
</dbReference>
<feature type="transmembrane region" description="Helical" evidence="10">
    <location>
        <begin position="410"/>
        <end position="430"/>
    </location>
</feature>
<sequence length="577" mass="61234">MHSNVRTSVSLSKKTSTPSPYTLTHQHRKGGARRLGGRKRRRRRTRGQRRRWKGSDGPDEEHEDEGVEVDCDGGMAVTEVGANGWVAGGGGSHFFHYMTVPNKQHKNKHDVNKPLLEGLLQNGRLKFGQLMEQTISKVPEALSDAGGFSEIPCIMEDASNANDSPHSSVTGAKDSVRAGGGALLPILGFLVLPVLWSLPEALVTAELASAFPTNAGYVAWVSAAFGPVAAFLVGFSKWASGTLDNALYPVLFLDYLRSGGGVALSPPARSLAVLALTAALTYLNFRGLHLVGLSALALTAFSLSPFVALTVLALPKIRPSRWLAVDARAIEPRAYFNSMFWNLNYWDKASTLAGEVDEPRKTFPKAVFGAVGLVVGAYLIPLLAGTGALPSETAAEWTDGFFSEGSRHGTPTYSILCSAMGVVILSFMSFQEIIEFLNFLYGLGMLAVFAAFVKLRVKDPDLPRPYRIPVGAAGAAVMCIPPVALITTVMCLASARTLVVSAAVAVAGVAMYYGIERMKTAGCVQFLAPAPPDSLHGSSSSAGSDDGNDVEDVRAVLLAAADEEHAGEGAISVNKDN</sequence>
<evidence type="ECO:0000313" key="12">
    <source>
        <dbReference type="Proteomes" id="UP000006038"/>
    </source>
</evidence>
<dbReference type="PANTHER" id="PTHR45826:SF17">
    <property type="entry name" value="OS12G0580400 PROTEIN"/>
    <property type="match status" value="1"/>
</dbReference>
<dbReference type="Pfam" id="PF13520">
    <property type="entry name" value="AA_permease_2"/>
    <property type="match status" value="2"/>
</dbReference>
<evidence type="ECO:0000256" key="6">
    <source>
        <dbReference type="ARBA" id="ARBA00022989"/>
    </source>
</evidence>
<comment type="subcellular location">
    <subcellularLocation>
        <location evidence="1">Cell membrane</location>
        <topology evidence="1">Multi-pass membrane protein</topology>
    </subcellularLocation>
</comment>
<evidence type="ECO:0000256" key="3">
    <source>
        <dbReference type="ARBA" id="ARBA00022475"/>
    </source>
</evidence>
<feature type="transmembrane region" description="Helical" evidence="10">
    <location>
        <begin position="367"/>
        <end position="390"/>
    </location>
</feature>
<feature type="transmembrane region" description="Helical" evidence="10">
    <location>
        <begin position="178"/>
        <end position="197"/>
    </location>
</feature>
<dbReference type="Proteomes" id="UP000006038">
    <property type="component" value="Chromosome 12"/>
</dbReference>
<dbReference type="InterPro" id="IPR002293">
    <property type="entry name" value="AA/rel_permease1"/>
</dbReference>
<dbReference type="PANTHER" id="PTHR45826">
    <property type="entry name" value="POLYAMINE TRANSPORTER PUT1"/>
    <property type="match status" value="1"/>
</dbReference>
<feature type="transmembrane region" description="Helical" evidence="10">
    <location>
        <begin position="267"/>
        <end position="285"/>
    </location>
</feature>
<dbReference type="GO" id="GO:0015203">
    <property type="term" value="F:polyamine transmembrane transporter activity"/>
    <property type="evidence" value="ECO:0007669"/>
    <property type="project" value="UniProtKB-ARBA"/>
</dbReference>
<feature type="transmembrane region" description="Helical" evidence="10">
    <location>
        <begin position="498"/>
        <end position="515"/>
    </location>
</feature>
<dbReference type="Gramene" id="OB12G23820.1">
    <property type="protein sequence ID" value="OB12G23820.1"/>
    <property type="gene ID" value="OB12G23820"/>
</dbReference>
<feature type="region of interest" description="Disordered" evidence="9">
    <location>
        <begin position="1"/>
        <end position="66"/>
    </location>
</feature>
<evidence type="ECO:0000256" key="7">
    <source>
        <dbReference type="ARBA" id="ARBA00023136"/>
    </source>
</evidence>
<evidence type="ECO:0000256" key="5">
    <source>
        <dbReference type="ARBA" id="ARBA00022847"/>
    </source>
</evidence>
<feature type="compositionally biased region" description="Polar residues" evidence="9">
    <location>
        <begin position="1"/>
        <end position="24"/>
    </location>
</feature>
<evidence type="ECO:0000313" key="11">
    <source>
        <dbReference type="EnsemblPlants" id="OB12G23820.1"/>
    </source>
</evidence>
<keyword evidence="3" id="KW-1003">Cell membrane</keyword>
<feature type="transmembrane region" description="Helical" evidence="10">
    <location>
        <begin position="437"/>
        <end position="456"/>
    </location>
</feature>
<keyword evidence="5" id="KW-0769">Symport</keyword>
<comment type="similarity">
    <text evidence="8">Belongs to the amino acid-polyamine-organocation (APC) superfamily. Polyamine:cation symporter (PHS) (TC 2.A.3.12) family.</text>
</comment>
<keyword evidence="7 10" id="KW-0472">Membrane</keyword>
<evidence type="ECO:0000256" key="8">
    <source>
        <dbReference type="ARBA" id="ARBA00024041"/>
    </source>
</evidence>